<gene>
    <name evidence="3" type="primary">LOC113701369</name>
</gene>
<dbReference type="Pfam" id="PF00498">
    <property type="entry name" value="FHA"/>
    <property type="match status" value="1"/>
</dbReference>
<dbReference type="PROSITE" id="PS50006">
    <property type="entry name" value="FHA_DOMAIN"/>
    <property type="match status" value="1"/>
</dbReference>
<dbReference type="PANTHER" id="PTHR23308">
    <property type="entry name" value="NUCLEAR INHIBITOR OF PROTEIN PHOSPHATASE-1"/>
    <property type="match status" value="1"/>
</dbReference>
<evidence type="ECO:0000313" key="2">
    <source>
        <dbReference type="Proteomes" id="UP001652660"/>
    </source>
</evidence>
<dbReference type="RefSeq" id="XP_027077787.1">
    <property type="nucleotide sequence ID" value="XM_027221986.2"/>
</dbReference>
<dbReference type="AlphaFoldDB" id="A0A6P6TIB5"/>
<dbReference type="InterPro" id="IPR050923">
    <property type="entry name" value="Cell_Proc_Reg/RNA_Proc"/>
</dbReference>
<dbReference type="Gene3D" id="2.60.200.20">
    <property type="match status" value="1"/>
</dbReference>
<accession>A0A6P6TIB5</accession>
<reference evidence="3" key="2">
    <citation type="submission" date="2025-08" db="UniProtKB">
        <authorList>
            <consortium name="RefSeq"/>
        </authorList>
    </citation>
    <scope>IDENTIFICATION</scope>
    <source>
        <tissue evidence="3">Leaves</tissue>
    </source>
</reference>
<sequence>MEGKAEGLSSNLRLIMEKGPLEGQTLEFIPGSKIQVGRIIRGNTIAIKDAGISTKHLAISFEDKSGNWSLSDLGSSNGTFLNGNGLEPFSSVQLSDGDAIKIGEYTSIQVEIRATVEAEEIKVRRNPTRRRAGKLGVVDESSELGFGEKNEDNENGRCQMGKGEGVLEISEVLGSKDLNEGDNEKMDNLGRKENLRRTRSKNKEGNLEDKIGVGNVGGNENVGRGEAVAKLRLRRGRRAKKEEGLGVCADTNQNVADGVEGKQVQVQSLKRITRNTRKGGNLESKEIEKVLTVPAVKDEENISVKRVTRSAVEEGNVENLEELGNKNTKKGRRGRRNLKVETPIDTVKEEIVKAVETIEIVGLEVNKGYPVEEVLEEEEGRVVDGMLVKVGRNSGMSDSGALGRLSEVKNGNSSVLDLEKMTLGDWLDYLEVHLPKQIVDDTEEMILGMRQKAEKFHEFMIQQKNSEKQG</sequence>
<organism evidence="2 3">
    <name type="scientific">Coffea arabica</name>
    <name type="common">Arabian coffee</name>
    <dbReference type="NCBI Taxonomy" id="13443"/>
    <lineage>
        <taxon>Eukaryota</taxon>
        <taxon>Viridiplantae</taxon>
        <taxon>Streptophyta</taxon>
        <taxon>Embryophyta</taxon>
        <taxon>Tracheophyta</taxon>
        <taxon>Spermatophyta</taxon>
        <taxon>Magnoliopsida</taxon>
        <taxon>eudicotyledons</taxon>
        <taxon>Gunneridae</taxon>
        <taxon>Pentapetalae</taxon>
        <taxon>asterids</taxon>
        <taxon>lamiids</taxon>
        <taxon>Gentianales</taxon>
        <taxon>Rubiaceae</taxon>
        <taxon>Ixoroideae</taxon>
        <taxon>Gardenieae complex</taxon>
        <taxon>Bertiereae - Coffeeae clade</taxon>
        <taxon>Coffeeae</taxon>
        <taxon>Coffea</taxon>
    </lineage>
</organism>
<evidence type="ECO:0000259" key="1">
    <source>
        <dbReference type="PROSITE" id="PS50006"/>
    </source>
</evidence>
<proteinExistence type="predicted"/>
<dbReference type="SMART" id="SM00240">
    <property type="entry name" value="FHA"/>
    <property type="match status" value="1"/>
</dbReference>
<keyword evidence="2" id="KW-1185">Reference proteome</keyword>
<dbReference type="Proteomes" id="UP001652660">
    <property type="component" value="Chromosome 7e"/>
</dbReference>
<dbReference type="InterPro" id="IPR000253">
    <property type="entry name" value="FHA_dom"/>
</dbReference>
<reference evidence="2" key="1">
    <citation type="journal article" date="2025" name="Foods">
        <title>Unveiling the Microbial Signatures of Arabica Coffee Cherries: Insights into Ripeness Specific Diversity, Functional Traits, and Implications for Quality and Safety.</title>
        <authorList>
            <consortium name="RefSeq"/>
            <person name="Tenea G.N."/>
            <person name="Cifuentes V."/>
            <person name="Reyes P."/>
            <person name="Cevallos-Vallejos M."/>
        </authorList>
    </citation>
    <scope>NUCLEOTIDE SEQUENCE [LARGE SCALE GENOMIC DNA]</scope>
</reference>
<protein>
    <submittedName>
        <fullName evidence="3">FHA domain-containing protein At4g14490</fullName>
    </submittedName>
</protein>
<evidence type="ECO:0000313" key="3">
    <source>
        <dbReference type="RefSeq" id="XP_027077787.1"/>
    </source>
</evidence>
<dbReference type="InterPro" id="IPR008984">
    <property type="entry name" value="SMAD_FHA_dom_sf"/>
</dbReference>
<dbReference type="OrthoDB" id="687730at2759"/>
<dbReference type="GeneID" id="113701369"/>
<dbReference type="SUPFAM" id="SSF49879">
    <property type="entry name" value="SMAD/FHA domain"/>
    <property type="match status" value="1"/>
</dbReference>
<name>A0A6P6TIB5_COFAR</name>
<feature type="domain" description="FHA" evidence="1">
    <location>
        <begin position="34"/>
        <end position="86"/>
    </location>
</feature>